<dbReference type="PROSITE" id="PS00639">
    <property type="entry name" value="THIOL_PROTEASE_HIS"/>
    <property type="match status" value="1"/>
</dbReference>
<evidence type="ECO:0000313" key="9">
    <source>
        <dbReference type="EMBL" id="KII69919.1"/>
    </source>
</evidence>
<evidence type="ECO:0000256" key="2">
    <source>
        <dbReference type="ARBA" id="ARBA00022670"/>
    </source>
</evidence>
<dbReference type="InterPro" id="IPR038765">
    <property type="entry name" value="Papain-like_cys_pep_sf"/>
</dbReference>
<dbReference type="Proteomes" id="UP000031668">
    <property type="component" value="Unassembled WGS sequence"/>
</dbReference>
<accession>A0A0C2IX52</accession>
<evidence type="ECO:0000256" key="1">
    <source>
        <dbReference type="ARBA" id="ARBA00008455"/>
    </source>
</evidence>
<sequence length="286" mass="32745">MEILLILVLSYISQQDEFQQLDLDITWKDHKSTYGLAFNEEEDHDRKEIFIENSKFINEHNAHNTELKLKMNKFGHLRPDEILMNNVMKRTKITKSQTIGNIGDLPVRKSIDWRTYGVVSPIKNQLDCGSCYAFSGIGAIESHYAIQEASLPLLSEQEIVDCSQRYDNYGCSGGWPVNVFRVSTHILAKYSLLINEKDTCRFKSPVFDYRVKSFVEIPVGDEKQLIRSLSFKGPVAVAMDVNFREFMFYSSGILNSTKCSKDLLNHGILAVGYSLEGKPHYIVKNR</sequence>
<dbReference type="InterPro" id="IPR025660">
    <property type="entry name" value="Pept_his_AS"/>
</dbReference>
<dbReference type="InterPro" id="IPR013128">
    <property type="entry name" value="Peptidase_C1A"/>
</dbReference>
<feature type="domain" description="Cathepsin propeptide inhibitor" evidence="8">
    <location>
        <begin position="27"/>
        <end position="82"/>
    </location>
</feature>
<evidence type="ECO:0000259" key="7">
    <source>
        <dbReference type="SMART" id="SM00645"/>
    </source>
</evidence>
<name>A0A0C2IX52_THEKT</name>
<dbReference type="OMA" id="VMTENDY"/>
<feature type="domain" description="Peptidase C1A papain C-terminal" evidence="7">
    <location>
        <begin position="107"/>
        <end position="283"/>
    </location>
</feature>
<evidence type="ECO:0000256" key="3">
    <source>
        <dbReference type="ARBA" id="ARBA00022801"/>
    </source>
</evidence>
<protein>
    <submittedName>
        <fullName evidence="9">Pro-cathepsin H</fullName>
    </submittedName>
</protein>
<dbReference type="OrthoDB" id="190265at2759"/>
<evidence type="ECO:0000256" key="6">
    <source>
        <dbReference type="ARBA" id="ARBA00023157"/>
    </source>
</evidence>
<keyword evidence="5" id="KW-0865">Zymogen</keyword>
<comment type="similarity">
    <text evidence="1">Belongs to the peptidase C1 family.</text>
</comment>
<dbReference type="CDD" id="cd02248">
    <property type="entry name" value="Peptidase_C1A"/>
    <property type="match status" value="1"/>
</dbReference>
<evidence type="ECO:0000256" key="5">
    <source>
        <dbReference type="ARBA" id="ARBA00023145"/>
    </source>
</evidence>
<dbReference type="Pfam" id="PF00112">
    <property type="entry name" value="Peptidase_C1"/>
    <property type="match status" value="1"/>
</dbReference>
<keyword evidence="4" id="KW-0788">Thiol protease</keyword>
<dbReference type="EMBL" id="JWZT01002253">
    <property type="protein sequence ID" value="KII69919.1"/>
    <property type="molecule type" value="Genomic_DNA"/>
</dbReference>
<dbReference type="GO" id="GO:0008234">
    <property type="term" value="F:cysteine-type peptidase activity"/>
    <property type="evidence" value="ECO:0007669"/>
    <property type="project" value="UniProtKB-KW"/>
</dbReference>
<dbReference type="Pfam" id="PF08246">
    <property type="entry name" value="Inhibitor_I29"/>
    <property type="match status" value="1"/>
</dbReference>
<reference evidence="9 10" key="1">
    <citation type="journal article" date="2014" name="Genome Biol. Evol.">
        <title>The genome of the myxosporean Thelohanellus kitauei shows adaptations to nutrient acquisition within its fish host.</title>
        <authorList>
            <person name="Yang Y."/>
            <person name="Xiong J."/>
            <person name="Zhou Z."/>
            <person name="Huo F."/>
            <person name="Miao W."/>
            <person name="Ran C."/>
            <person name="Liu Y."/>
            <person name="Zhang J."/>
            <person name="Feng J."/>
            <person name="Wang M."/>
            <person name="Wang M."/>
            <person name="Wang L."/>
            <person name="Yao B."/>
        </authorList>
    </citation>
    <scope>NUCLEOTIDE SEQUENCE [LARGE SCALE GENOMIC DNA]</scope>
    <source>
        <strain evidence="9">Wuqing</strain>
    </source>
</reference>
<keyword evidence="6" id="KW-1015">Disulfide bond</keyword>
<dbReference type="SMART" id="SM00848">
    <property type="entry name" value="Inhibitor_I29"/>
    <property type="match status" value="1"/>
</dbReference>
<dbReference type="InterPro" id="IPR000668">
    <property type="entry name" value="Peptidase_C1A_C"/>
</dbReference>
<evidence type="ECO:0000313" key="10">
    <source>
        <dbReference type="Proteomes" id="UP000031668"/>
    </source>
</evidence>
<dbReference type="InterPro" id="IPR013201">
    <property type="entry name" value="Prot_inhib_I29"/>
</dbReference>
<dbReference type="SMART" id="SM00645">
    <property type="entry name" value="Pept_C1"/>
    <property type="match status" value="1"/>
</dbReference>
<gene>
    <name evidence="9" type="ORF">RF11_15701</name>
</gene>
<dbReference type="PROSITE" id="PS00139">
    <property type="entry name" value="THIOL_PROTEASE_CYS"/>
    <property type="match status" value="1"/>
</dbReference>
<proteinExistence type="inferred from homology"/>
<keyword evidence="2" id="KW-0645">Protease</keyword>
<evidence type="ECO:0000259" key="8">
    <source>
        <dbReference type="SMART" id="SM00848"/>
    </source>
</evidence>
<comment type="caution">
    <text evidence="9">The sequence shown here is derived from an EMBL/GenBank/DDBJ whole genome shotgun (WGS) entry which is preliminary data.</text>
</comment>
<keyword evidence="3" id="KW-0378">Hydrolase</keyword>
<dbReference type="InterPro" id="IPR000169">
    <property type="entry name" value="Pept_cys_AS"/>
</dbReference>
<dbReference type="AlphaFoldDB" id="A0A0C2IX52"/>
<dbReference type="InterPro" id="IPR039417">
    <property type="entry name" value="Peptidase_C1A_papain-like"/>
</dbReference>
<dbReference type="SUPFAM" id="SSF54001">
    <property type="entry name" value="Cysteine proteinases"/>
    <property type="match status" value="1"/>
</dbReference>
<organism evidence="9 10">
    <name type="scientific">Thelohanellus kitauei</name>
    <name type="common">Myxosporean</name>
    <dbReference type="NCBI Taxonomy" id="669202"/>
    <lineage>
        <taxon>Eukaryota</taxon>
        <taxon>Metazoa</taxon>
        <taxon>Cnidaria</taxon>
        <taxon>Myxozoa</taxon>
        <taxon>Myxosporea</taxon>
        <taxon>Bivalvulida</taxon>
        <taxon>Platysporina</taxon>
        <taxon>Myxobolidae</taxon>
        <taxon>Thelohanellus</taxon>
    </lineage>
</organism>
<dbReference type="PANTHER" id="PTHR12411">
    <property type="entry name" value="CYSTEINE PROTEASE FAMILY C1-RELATED"/>
    <property type="match status" value="1"/>
</dbReference>
<keyword evidence="10" id="KW-1185">Reference proteome</keyword>
<dbReference type="GO" id="GO:0006508">
    <property type="term" value="P:proteolysis"/>
    <property type="evidence" value="ECO:0007669"/>
    <property type="project" value="UniProtKB-KW"/>
</dbReference>
<evidence type="ECO:0000256" key="4">
    <source>
        <dbReference type="ARBA" id="ARBA00022807"/>
    </source>
</evidence>
<dbReference type="Gene3D" id="3.90.70.10">
    <property type="entry name" value="Cysteine proteinases"/>
    <property type="match status" value="1"/>
</dbReference>